<organism evidence="1 2">
    <name type="scientific">Paenibacillus lutimineralis</name>
    <dbReference type="NCBI Taxonomy" id="2707005"/>
    <lineage>
        <taxon>Bacteria</taxon>
        <taxon>Bacillati</taxon>
        <taxon>Bacillota</taxon>
        <taxon>Bacilli</taxon>
        <taxon>Bacillales</taxon>
        <taxon>Paenibacillaceae</taxon>
        <taxon>Paenibacillus</taxon>
    </lineage>
</organism>
<sequence length="118" mass="14024">MSSHKSYEIQREHLNSLGQIWNVKVSFYEEISGVLILFYLYCDGEKFQVVRWQCPDEKTGLAEFAVLFVRLVIDKITIEDFINNDENDYLEMMGEKYARQAYALSESILYSYFNRFFA</sequence>
<gene>
    <name evidence="1" type="ORF">EI981_06755</name>
</gene>
<name>A0A3S9UVW3_9BACL</name>
<dbReference type="Proteomes" id="UP000270678">
    <property type="component" value="Chromosome"/>
</dbReference>
<dbReference type="AlphaFoldDB" id="A0A3S9UVW3"/>
<evidence type="ECO:0000313" key="2">
    <source>
        <dbReference type="Proteomes" id="UP000270678"/>
    </source>
</evidence>
<reference evidence="2" key="1">
    <citation type="submission" date="2018-12" db="EMBL/GenBank/DDBJ databases">
        <title>Complete genome sequence of Paenibacillus sp. MBLB1234.</title>
        <authorList>
            <person name="Nam Y.-D."/>
            <person name="Kang J."/>
            <person name="Chung W.-H."/>
            <person name="Park Y.S."/>
        </authorList>
    </citation>
    <scope>NUCLEOTIDE SEQUENCE [LARGE SCALE GENOMIC DNA]</scope>
    <source>
        <strain evidence="2">MBLB1234</strain>
    </source>
</reference>
<proteinExistence type="predicted"/>
<accession>A0A3S9UVW3</accession>
<protein>
    <submittedName>
        <fullName evidence="1">Uncharacterized protein</fullName>
    </submittedName>
</protein>
<dbReference type="KEGG" id="plut:EI981_06755"/>
<keyword evidence="2" id="KW-1185">Reference proteome</keyword>
<evidence type="ECO:0000313" key="1">
    <source>
        <dbReference type="EMBL" id="AZS14187.1"/>
    </source>
</evidence>
<dbReference type="EMBL" id="CP034346">
    <property type="protein sequence ID" value="AZS14187.1"/>
    <property type="molecule type" value="Genomic_DNA"/>
</dbReference>
<dbReference type="RefSeq" id="WP_126996609.1">
    <property type="nucleotide sequence ID" value="NZ_CP034346.1"/>
</dbReference>